<keyword evidence="3" id="KW-1185">Reference proteome</keyword>
<dbReference type="PANTHER" id="PTHR33120:SF54">
    <property type="entry name" value="PIR2-LIKE HELICAL DOMAIN-CONTAINING PROTEIN"/>
    <property type="match status" value="1"/>
</dbReference>
<reference evidence="2" key="3">
    <citation type="journal article" date="2017" name="Nature">
        <title>Genome sequence of the progenitor of the wheat D genome Aegilops tauschii.</title>
        <authorList>
            <person name="Luo M.C."/>
            <person name="Gu Y.Q."/>
            <person name="Puiu D."/>
            <person name="Wang H."/>
            <person name="Twardziok S.O."/>
            <person name="Deal K.R."/>
            <person name="Huo N."/>
            <person name="Zhu T."/>
            <person name="Wang L."/>
            <person name="Wang Y."/>
            <person name="McGuire P.E."/>
            <person name="Liu S."/>
            <person name="Long H."/>
            <person name="Ramasamy R.K."/>
            <person name="Rodriguez J.C."/>
            <person name="Van S.L."/>
            <person name="Yuan L."/>
            <person name="Wang Z."/>
            <person name="Xia Z."/>
            <person name="Xiao L."/>
            <person name="Anderson O.D."/>
            <person name="Ouyang S."/>
            <person name="Liang Y."/>
            <person name="Zimin A.V."/>
            <person name="Pertea G."/>
            <person name="Qi P."/>
            <person name="Bennetzen J.L."/>
            <person name="Dai X."/>
            <person name="Dawson M.W."/>
            <person name="Muller H.G."/>
            <person name="Kugler K."/>
            <person name="Rivarola-Duarte L."/>
            <person name="Spannagl M."/>
            <person name="Mayer K.F.X."/>
            <person name="Lu F.H."/>
            <person name="Bevan M.W."/>
            <person name="Leroy P."/>
            <person name="Li P."/>
            <person name="You F.M."/>
            <person name="Sun Q."/>
            <person name="Liu Z."/>
            <person name="Lyons E."/>
            <person name="Wicker T."/>
            <person name="Salzberg S.L."/>
            <person name="Devos K.M."/>
            <person name="Dvorak J."/>
        </authorList>
    </citation>
    <scope>NUCLEOTIDE SEQUENCE [LARGE SCALE GENOMIC DNA]</scope>
    <source>
        <strain evidence="2">cv. AL8/78</strain>
    </source>
</reference>
<dbReference type="InterPro" id="IPR046527">
    <property type="entry name" value="PIR2-like_helical"/>
</dbReference>
<dbReference type="EnsemblPlants" id="AET7Gv21024700.1">
    <property type="protein sequence ID" value="AET7Gv21024700.1"/>
    <property type="gene ID" value="AET7Gv21024700"/>
</dbReference>
<feature type="domain" description="PIR2-like helical" evidence="1">
    <location>
        <begin position="3"/>
        <end position="102"/>
    </location>
</feature>
<reference evidence="2" key="4">
    <citation type="submission" date="2019-03" db="UniProtKB">
        <authorList>
            <consortium name="EnsemblPlants"/>
        </authorList>
    </citation>
    <scope>IDENTIFICATION</scope>
</reference>
<protein>
    <recommendedName>
        <fullName evidence="1">PIR2-like helical domain-containing protein</fullName>
    </recommendedName>
</protein>
<sequence length="264" mass="28643">MPGLARSLATGGFCLGLLDPVSNIVLNAVSLLPDDDVGAIVRVSSPRKKMRKNKDAWHKIAWASFHGLIDFMMSYFGCLTREQAIRYLRCAGADLLLAVMLVEHDLYAADEQVDLGSARLQAALRSAALLVGHPAPDTLVQLMTSPLPTSAAPSLQLLVRGGRQSRLTSDDVGAIHRLLRRQSRLPCDAQVTHGHGVVVVRVRQEVDDDVVETTSVDVSENAHTTTTTTTFRRAGERITSLRRPGDMAAKMSARLTKAEADAQK</sequence>
<dbReference type="AlphaFoldDB" id="A0A453SQ44"/>
<dbReference type="Gramene" id="AET7Gv21024700.1">
    <property type="protein sequence ID" value="AET7Gv21024700.1"/>
    <property type="gene ID" value="AET7Gv21024700"/>
</dbReference>
<dbReference type="Proteomes" id="UP000015105">
    <property type="component" value="Chromosome 7D"/>
</dbReference>
<reference evidence="3" key="2">
    <citation type="journal article" date="2017" name="Nat. Plants">
        <title>The Aegilops tauschii genome reveals multiple impacts of transposons.</title>
        <authorList>
            <person name="Zhao G."/>
            <person name="Zou C."/>
            <person name="Li K."/>
            <person name="Wang K."/>
            <person name="Li T."/>
            <person name="Gao L."/>
            <person name="Zhang X."/>
            <person name="Wang H."/>
            <person name="Yang Z."/>
            <person name="Liu X."/>
            <person name="Jiang W."/>
            <person name="Mao L."/>
            <person name="Kong X."/>
            <person name="Jiao Y."/>
            <person name="Jia J."/>
        </authorList>
    </citation>
    <scope>NUCLEOTIDE SEQUENCE [LARGE SCALE GENOMIC DNA]</scope>
    <source>
        <strain evidence="3">cv. AL8/78</strain>
    </source>
</reference>
<evidence type="ECO:0000313" key="3">
    <source>
        <dbReference type="Proteomes" id="UP000015105"/>
    </source>
</evidence>
<reference evidence="3" key="1">
    <citation type="journal article" date="2014" name="Science">
        <title>Ancient hybridizations among the ancestral genomes of bread wheat.</title>
        <authorList>
            <consortium name="International Wheat Genome Sequencing Consortium,"/>
            <person name="Marcussen T."/>
            <person name="Sandve S.R."/>
            <person name="Heier L."/>
            <person name="Spannagl M."/>
            <person name="Pfeifer M."/>
            <person name="Jakobsen K.S."/>
            <person name="Wulff B.B."/>
            <person name="Steuernagel B."/>
            <person name="Mayer K.F."/>
            <person name="Olsen O.A."/>
        </authorList>
    </citation>
    <scope>NUCLEOTIDE SEQUENCE [LARGE SCALE GENOMIC DNA]</scope>
    <source>
        <strain evidence="3">cv. AL8/78</strain>
    </source>
</reference>
<evidence type="ECO:0000259" key="1">
    <source>
        <dbReference type="Pfam" id="PF20235"/>
    </source>
</evidence>
<name>A0A453SQ44_AEGTS</name>
<dbReference type="Pfam" id="PF20235">
    <property type="entry name" value="PIR2-like_helical"/>
    <property type="match status" value="1"/>
</dbReference>
<evidence type="ECO:0000313" key="2">
    <source>
        <dbReference type="EnsemblPlants" id="AET7Gv21024700.1"/>
    </source>
</evidence>
<reference evidence="2" key="5">
    <citation type="journal article" date="2021" name="G3 (Bethesda)">
        <title>Aegilops tauschii genome assembly Aet v5.0 features greater sequence contiguity and improved annotation.</title>
        <authorList>
            <person name="Wang L."/>
            <person name="Zhu T."/>
            <person name="Rodriguez J.C."/>
            <person name="Deal K.R."/>
            <person name="Dubcovsky J."/>
            <person name="McGuire P.E."/>
            <person name="Lux T."/>
            <person name="Spannagl M."/>
            <person name="Mayer K.F.X."/>
            <person name="Baldrich P."/>
            <person name="Meyers B.C."/>
            <person name="Huo N."/>
            <person name="Gu Y.Q."/>
            <person name="Zhou H."/>
            <person name="Devos K.M."/>
            <person name="Bennetzen J.L."/>
            <person name="Unver T."/>
            <person name="Budak H."/>
            <person name="Gulick P.J."/>
            <person name="Galiba G."/>
            <person name="Kalapos B."/>
            <person name="Nelson D.R."/>
            <person name="Li P."/>
            <person name="You F.M."/>
            <person name="Luo M.C."/>
            <person name="Dvorak J."/>
        </authorList>
    </citation>
    <scope>NUCLEOTIDE SEQUENCE [LARGE SCALE GENOMIC DNA]</scope>
    <source>
        <strain evidence="2">cv. AL8/78</strain>
    </source>
</reference>
<organism evidence="2 3">
    <name type="scientific">Aegilops tauschii subsp. strangulata</name>
    <name type="common">Goatgrass</name>
    <dbReference type="NCBI Taxonomy" id="200361"/>
    <lineage>
        <taxon>Eukaryota</taxon>
        <taxon>Viridiplantae</taxon>
        <taxon>Streptophyta</taxon>
        <taxon>Embryophyta</taxon>
        <taxon>Tracheophyta</taxon>
        <taxon>Spermatophyta</taxon>
        <taxon>Magnoliopsida</taxon>
        <taxon>Liliopsida</taxon>
        <taxon>Poales</taxon>
        <taxon>Poaceae</taxon>
        <taxon>BOP clade</taxon>
        <taxon>Pooideae</taxon>
        <taxon>Triticodae</taxon>
        <taxon>Triticeae</taxon>
        <taxon>Triticinae</taxon>
        <taxon>Aegilops</taxon>
    </lineage>
</organism>
<accession>A0A453SQ44</accession>
<proteinExistence type="predicted"/>
<dbReference type="PANTHER" id="PTHR33120">
    <property type="entry name" value="EXPRESSED PROTEIN-RELATED"/>
    <property type="match status" value="1"/>
</dbReference>